<gene>
    <name evidence="1" type="ORF">OLEAN_C33460</name>
</gene>
<dbReference type="Proteomes" id="UP000032749">
    <property type="component" value="Chromosome"/>
</dbReference>
<dbReference type="OrthoDB" id="6182692at2"/>
<dbReference type="AlphaFoldDB" id="R4YR33"/>
<protein>
    <submittedName>
        <fullName evidence="1">Uncharacterized protein</fullName>
    </submittedName>
</protein>
<sequence length="111" mass="12412">MNANPALLSLSDIASQAHEKIQLDFADINPVIGVMQGMRKMGIPADVLTIDCLVTNKRILVVLHDLHPGIMRYQFIFIDQDPGDDYQEVASSDVTSDTVYGWIKEYFSVVK</sequence>
<organism evidence="1 2">
    <name type="scientific">Oleispira antarctica RB-8</name>
    <dbReference type="NCBI Taxonomy" id="698738"/>
    <lineage>
        <taxon>Bacteria</taxon>
        <taxon>Pseudomonadati</taxon>
        <taxon>Pseudomonadota</taxon>
        <taxon>Gammaproteobacteria</taxon>
        <taxon>Oceanospirillales</taxon>
        <taxon>Oceanospirillaceae</taxon>
        <taxon>Oleispira</taxon>
    </lineage>
</organism>
<keyword evidence="2" id="KW-1185">Reference proteome</keyword>
<dbReference type="KEGG" id="oai:OLEAN_C33460"/>
<proteinExistence type="predicted"/>
<name>R4YR33_OLEAN</name>
<reference evidence="1 2" key="1">
    <citation type="journal article" date="2013" name="Nat. Commun.">
        <title>Genome sequence and functional genomic analysis of the oil-degrading bacterium Oleispira antarctica.</title>
        <authorList>
            <person name="Kube M."/>
            <person name="Chernikova T.N."/>
            <person name="Al-Ramahi Y."/>
            <person name="Beloqui A."/>
            <person name="Lopez-Cortez N."/>
            <person name="Guazzaroni M.E."/>
            <person name="Heipieper H.J."/>
            <person name="Klages S."/>
            <person name="Kotsyurbenko O.R."/>
            <person name="Langer I."/>
            <person name="Nechitaylo T.Y."/>
            <person name="Lunsdorf H."/>
            <person name="Fernandez M."/>
            <person name="Juarez S."/>
            <person name="Ciordia S."/>
            <person name="Singer A."/>
            <person name="Kagan O."/>
            <person name="Egorova O."/>
            <person name="Petit P.A."/>
            <person name="Stogios P."/>
            <person name="Kim Y."/>
            <person name="Tchigvintsev A."/>
            <person name="Flick R."/>
            <person name="Denaro R."/>
            <person name="Genovese M."/>
            <person name="Albar J.P."/>
            <person name="Reva O.N."/>
            <person name="Martinez-Gomariz M."/>
            <person name="Tran H."/>
            <person name="Ferrer M."/>
            <person name="Savchenko A."/>
            <person name="Yakunin A.F."/>
            <person name="Yakimov M.M."/>
            <person name="Golyshina O.V."/>
            <person name="Reinhardt R."/>
            <person name="Golyshin P.N."/>
        </authorList>
    </citation>
    <scope>NUCLEOTIDE SEQUENCE [LARGE SCALE GENOMIC DNA]</scope>
</reference>
<dbReference type="EMBL" id="FO203512">
    <property type="protein sequence ID" value="CCK77522.1"/>
    <property type="molecule type" value="Genomic_DNA"/>
</dbReference>
<evidence type="ECO:0000313" key="1">
    <source>
        <dbReference type="EMBL" id="CCK77522.1"/>
    </source>
</evidence>
<evidence type="ECO:0000313" key="2">
    <source>
        <dbReference type="Proteomes" id="UP000032749"/>
    </source>
</evidence>
<dbReference type="HOGENOM" id="CLU_154605_0_0_6"/>
<accession>R4YR33</accession>